<dbReference type="RefSeq" id="XP_002731144.1">
    <property type="nucleotide sequence ID" value="XM_002731098.2"/>
</dbReference>
<accession>A0ABM0GJD7</accession>
<evidence type="ECO:0000313" key="1">
    <source>
        <dbReference type="Proteomes" id="UP000694865"/>
    </source>
</evidence>
<dbReference type="InterPro" id="IPR019374">
    <property type="entry name" value="Ribosomal_mS22"/>
</dbReference>
<organism evidence="1 2">
    <name type="scientific">Saccoglossus kowalevskii</name>
    <name type="common">Acorn worm</name>
    <dbReference type="NCBI Taxonomy" id="10224"/>
    <lineage>
        <taxon>Eukaryota</taxon>
        <taxon>Metazoa</taxon>
        <taxon>Hemichordata</taxon>
        <taxon>Enteropneusta</taxon>
        <taxon>Harrimaniidae</taxon>
        <taxon>Saccoglossus</taxon>
    </lineage>
</organism>
<gene>
    <name evidence="2" type="primary">LOC100368971</name>
</gene>
<protein>
    <submittedName>
        <fullName evidence="2">28S ribosomal protein S22, mitochondrial-like</fullName>
    </submittedName>
</protein>
<reference evidence="2" key="1">
    <citation type="submission" date="2025-08" db="UniProtKB">
        <authorList>
            <consortium name="RefSeq"/>
        </authorList>
    </citation>
    <scope>IDENTIFICATION</scope>
    <source>
        <tissue evidence="2">Testes</tissue>
    </source>
</reference>
<dbReference type="Pfam" id="PF10245">
    <property type="entry name" value="MRP-S22"/>
    <property type="match status" value="1"/>
</dbReference>
<dbReference type="Proteomes" id="UP000694865">
    <property type="component" value="Unplaced"/>
</dbReference>
<name>A0ABM0GJD7_SACKO</name>
<proteinExistence type="predicted"/>
<dbReference type="PANTHER" id="PTHR13071:SF4">
    <property type="entry name" value="SMALL RIBOSOMAL SUBUNIT PROTEIN MS22"/>
    <property type="match status" value="1"/>
</dbReference>
<dbReference type="PANTHER" id="PTHR13071">
    <property type="entry name" value="MITOCHONDRIAL 28S RIBOSOMAL PROTEIN S22"/>
    <property type="match status" value="1"/>
</dbReference>
<keyword evidence="1" id="KW-1185">Reference proteome</keyword>
<dbReference type="GeneID" id="100368971"/>
<sequence>MFTLFQPECMSKLVPYPVFDKERFVVVREPTGVLRHADWDERARMLQIYFPRDGRKIEPPEIFEDENMEHVFSEDRHKDLLDICCVQFEPDDPHFIHTHHRTYEHIVKTENYDLLRSTRHFGGMAYYLTKRKRIDGLLKDMIQRNLINDAMDLLSLYHLLHPTMSVSHRKEEN</sequence>
<evidence type="ECO:0000313" key="2">
    <source>
        <dbReference type="RefSeq" id="XP_002731144.1"/>
    </source>
</evidence>